<feature type="transmembrane region" description="Helical" evidence="1">
    <location>
        <begin position="70"/>
        <end position="89"/>
    </location>
</feature>
<feature type="transmembrane region" description="Helical" evidence="1">
    <location>
        <begin position="43"/>
        <end position="64"/>
    </location>
</feature>
<dbReference type="EMBL" id="CAEZXP010000001">
    <property type="protein sequence ID" value="CAB4692014.1"/>
    <property type="molecule type" value="Genomic_DNA"/>
</dbReference>
<dbReference type="AlphaFoldDB" id="A0A6J6P6N3"/>
<organism evidence="2">
    <name type="scientific">freshwater metagenome</name>
    <dbReference type="NCBI Taxonomy" id="449393"/>
    <lineage>
        <taxon>unclassified sequences</taxon>
        <taxon>metagenomes</taxon>
        <taxon>ecological metagenomes</taxon>
    </lineage>
</organism>
<keyword evidence="1" id="KW-0812">Transmembrane</keyword>
<name>A0A6J6P6N3_9ZZZZ</name>
<evidence type="ECO:0000313" key="2">
    <source>
        <dbReference type="EMBL" id="CAB4692014.1"/>
    </source>
</evidence>
<reference evidence="2" key="1">
    <citation type="submission" date="2020-05" db="EMBL/GenBank/DDBJ databases">
        <authorList>
            <person name="Chiriac C."/>
            <person name="Salcher M."/>
            <person name="Ghai R."/>
            <person name="Kavagutti S V."/>
        </authorList>
    </citation>
    <scope>NUCLEOTIDE SEQUENCE</scope>
</reference>
<keyword evidence="1" id="KW-1133">Transmembrane helix</keyword>
<sequence>MPSAVPGDDVRAEGVDALTEDHQVPGSHGVYDAKLGDKEMYRWMTGFGLPMALVAFFTCLAFGFQKFWLIGPAVVVLISSIFALVYLTLTTDLNDKGDGFYIESHH</sequence>
<keyword evidence="1" id="KW-0472">Membrane</keyword>
<evidence type="ECO:0000256" key="1">
    <source>
        <dbReference type="SAM" id="Phobius"/>
    </source>
</evidence>
<accession>A0A6J6P6N3</accession>
<proteinExistence type="predicted"/>
<protein>
    <submittedName>
        <fullName evidence="2">Unannotated protein</fullName>
    </submittedName>
</protein>
<gene>
    <name evidence="2" type="ORF">UFOPK2399_00785</name>
</gene>